<protein>
    <recommendedName>
        <fullName evidence="2">DUF2169 domain-containing protein</fullName>
    </recommendedName>
</protein>
<dbReference type="PANTHER" id="PTHR14136:SF17">
    <property type="entry name" value="BTB_POZ DOMAIN-CONTAINING PROTEIN KCTD9"/>
    <property type="match status" value="1"/>
</dbReference>
<dbReference type="InterPro" id="IPR018683">
    <property type="entry name" value="DUF2169"/>
</dbReference>
<feature type="coiled-coil region" evidence="1">
    <location>
        <begin position="431"/>
        <end position="494"/>
    </location>
</feature>
<dbReference type="RefSeq" id="WP_088752540.1">
    <property type="nucleotide sequence ID" value="NZ_NJGU01000015.1"/>
</dbReference>
<dbReference type="Gene3D" id="2.160.20.80">
    <property type="entry name" value="E3 ubiquitin-protein ligase SopA"/>
    <property type="match status" value="3"/>
</dbReference>
<reference evidence="3 4" key="1">
    <citation type="submission" date="2017-06" db="EMBL/GenBank/DDBJ databases">
        <title>Herbaspirillum phytohormonus sp. nov., isolated from the root nodule of Robinia pseudoacacia in lead-zinc mine.</title>
        <authorList>
            <person name="Fan M."/>
            <person name="Lin Y."/>
        </authorList>
    </citation>
    <scope>NUCLEOTIDE SEQUENCE [LARGE SCALE GENOMIC DNA]</scope>
    <source>
        <strain evidence="3 4">HZ10</strain>
    </source>
</reference>
<dbReference type="EMBL" id="NJGU01000015">
    <property type="protein sequence ID" value="OWY26790.1"/>
    <property type="molecule type" value="Genomic_DNA"/>
</dbReference>
<dbReference type="Pfam" id="PF00805">
    <property type="entry name" value="Pentapeptide"/>
    <property type="match status" value="4"/>
</dbReference>
<proteinExistence type="predicted"/>
<evidence type="ECO:0000256" key="1">
    <source>
        <dbReference type="SAM" id="Coils"/>
    </source>
</evidence>
<feature type="domain" description="DUF2169" evidence="2">
    <location>
        <begin position="23"/>
        <end position="299"/>
    </location>
</feature>
<dbReference type="InterPro" id="IPR001646">
    <property type="entry name" value="5peptide_repeat"/>
</dbReference>
<evidence type="ECO:0000313" key="3">
    <source>
        <dbReference type="EMBL" id="OWY26790.1"/>
    </source>
</evidence>
<dbReference type="SUPFAM" id="SSF141571">
    <property type="entry name" value="Pentapeptide repeat-like"/>
    <property type="match status" value="3"/>
</dbReference>
<evidence type="ECO:0000259" key="2">
    <source>
        <dbReference type="Pfam" id="PF09937"/>
    </source>
</evidence>
<dbReference type="Proteomes" id="UP000197596">
    <property type="component" value="Unassembled WGS sequence"/>
</dbReference>
<keyword evidence="1" id="KW-0175">Coiled coil</keyword>
<comment type="caution">
    <text evidence="3">The sequence shown here is derived from an EMBL/GenBank/DDBJ whole genome shotgun (WGS) entry which is preliminary data.</text>
</comment>
<evidence type="ECO:0000313" key="4">
    <source>
        <dbReference type="Proteomes" id="UP000197596"/>
    </source>
</evidence>
<name>A0A246WKE6_9BURK</name>
<organism evidence="3 4">
    <name type="scientific">Herbaspirillum robiniae</name>
    <dbReference type="NCBI Taxonomy" id="2014887"/>
    <lineage>
        <taxon>Bacteria</taxon>
        <taxon>Pseudomonadati</taxon>
        <taxon>Pseudomonadota</taxon>
        <taxon>Betaproteobacteria</taxon>
        <taxon>Burkholderiales</taxon>
        <taxon>Oxalobacteraceae</taxon>
        <taxon>Herbaspirillum</taxon>
    </lineage>
</organism>
<dbReference type="Pfam" id="PF09937">
    <property type="entry name" value="DUF2169"/>
    <property type="match status" value="1"/>
</dbReference>
<accession>A0A246WKE6</accession>
<dbReference type="AlphaFoldDB" id="A0A246WKE6"/>
<gene>
    <name evidence="3" type="ORF">CEJ42_21875</name>
</gene>
<dbReference type="InterPro" id="IPR051082">
    <property type="entry name" value="Pentapeptide-BTB/POZ_domain"/>
</dbReference>
<dbReference type="PANTHER" id="PTHR14136">
    <property type="entry name" value="BTB_POZ DOMAIN-CONTAINING PROTEIN KCTD9"/>
    <property type="match status" value="1"/>
</dbReference>
<sequence length="896" mass="95531">MKIFKPDNLALLYRNFRLGQDKLLSLGMMALFPLGRSGIPELLGEAQLWQNVAKALGADAMLDGGMPKPAGEFFVYGAAHAGEGKQVQQIEVIAGVAGLRKSLYVFGDRQFGMMNASAPQAFSLMPLTRERAFGGEGFNANPMGKGFADVKGVDGQAVRPLPNVESPGQLMVSRGDKPAPAGYWALPVDAEQRTRLLGKFDDRWLQKTWPYLPEDTHAEYFHEAPVDQRIKGFFRGDDAFELVNLHPQQQRITGRLPALRARCFVNQRQGAIDKFTELETRAETVWLFPELECGIVLYRATARVADDDADDVLHVMAEWEELASAPLSFDHYHQLFNSQLPGAAAAVEAAGAEVFAPEASVPASAPAMPAVAAPAAVAAVAAVSPEMAELQAMVAELEQQTRAMMDKHGLTDKDVEKYLQPEPADEAPVAEGSLEQEIAKAEAETRKLMEQHGLTDKDVEKYIAQPQEEAPASLAEMKRMMLDMERQSDQMLADAGLTRDKVRELMAANADTAHLAAELDAPLSSVEQIFTQLEALDAAALPAVAAATAVPVLAPPAPAVEPAPEAKLTREQVVERHAAGRSLAGLDLTGLDLSGLNLRGADFSGALLEGTQFKGSQLGGGVFEQALMAGADFSETDLAGARLVKASASSANFVKARLHEADLSGADFTGSDFEGAQLQRSILLGATFDQSKMPGLLAAGCDAAQASFEDARLDGADFSGAALQRARFNGSALAQARFDGARCSQAEFYGVQAAQANFAGADLAASRADGTSLFDGASFAGAVLQRAAWDGVSIRQANLEQALLDDADFSRAQAAGARFLRASAKAARFDKADLSGADLSTINLFKGSMRSAKVGDARMQMANLYGVDFHETVPARAALEGSDINRTVLALRGMKT</sequence>